<dbReference type="Pfam" id="PF22977">
    <property type="entry name" value="WHD"/>
    <property type="match status" value="1"/>
</dbReference>
<dbReference type="STRING" id="1479485.DA73_0224085"/>
<dbReference type="EMBL" id="JHEG02000049">
    <property type="protein sequence ID" value="KIE09985.1"/>
    <property type="molecule type" value="Genomic_DNA"/>
</dbReference>
<evidence type="ECO:0000259" key="1">
    <source>
        <dbReference type="Pfam" id="PF22977"/>
    </source>
</evidence>
<proteinExistence type="predicted"/>
<sequence length="200" mass="22235">MDTLLTTNWLDANYSYLLAAASQIHDLLALHIAQVENQSFTATEQFCSLAALKDIMPAPPALEQLCNIFHLSEFERNILLLCVAREIIPNFKSLCVKAQGDKQLTLPTFGLARTLFSTFEWAALTHLAPLQHWQLVFVEAGDSIMESTLKIDQRIFYYLLGEPSLDPKLTGILQPIPLAGNDNTSLAASHQLIAEQLAKI</sequence>
<evidence type="ECO:0000313" key="2">
    <source>
        <dbReference type="EMBL" id="KIE09985.1"/>
    </source>
</evidence>
<organism evidence="2">
    <name type="scientific">Tolypothrix bouteillei VB521301</name>
    <dbReference type="NCBI Taxonomy" id="1479485"/>
    <lineage>
        <taxon>Bacteria</taxon>
        <taxon>Bacillati</taxon>
        <taxon>Cyanobacteriota</taxon>
        <taxon>Cyanophyceae</taxon>
        <taxon>Nostocales</taxon>
        <taxon>Tolypothrichaceae</taxon>
        <taxon>Tolypothrix</taxon>
    </lineage>
</organism>
<feature type="domain" description="Winged helix" evidence="1">
    <location>
        <begin position="59"/>
        <end position="170"/>
    </location>
</feature>
<feature type="non-terminal residue" evidence="2">
    <location>
        <position position="200"/>
    </location>
</feature>
<accession>A0A0C1RCL1</accession>
<comment type="caution">
    <text evidence="2">The sequence shown here is derived from an EMBL/GenBank/DDBJ whole genome shotgun (WGS) entry which is preliminary data.</text>
</comment>
<name>A0A0C1RCL1_9CYAN</name>
<protein>
    <recommendedName>
        <fullName evidence="1">Winged helix domain-containing protein</fullName>
    </recommendedName>
</protein>
<dbReference type="InterPro" id="IPR054472">
    <property type="entry name" value="WHD"/>
</dbReference>
<dbReference type="AlphaFoldDB" id="A0A0C1RCL1"/>
<gene>
    <name evidence="2" type="ORF">DA73_0224085</name>
</gene>
<reference evidence="2" key="1">
    <citation type="journal article" date="2015" name="Genome Announc.">
        <title>Draft Genome Sequence of Tolypothrix boutellei Strain VB521301.</title>
        <authorList>
            <person name="Chandrababunaidu M.M."/>
            <person name="Singh D."/>
            <person name="Sen D."/>
            <person name="Bhan S."/>
            <person name="Das S."/>
            <person name="Gupta A."/>
            <person name="Adhikary S.P."/>
            <person name="Tripathy S."/>
        </authorList>
    </citation>
    <scope>NUCLEOTIDE SEQUENCE</scope>
    <source>
        <strain evidence="2">VB521301</strain>
    </source>
</reference>